<keyword evidence="6" id="KW-0073">Auxin biosynthesis</keyword>
<dbReference type="GO" id="GO:0003677">
    <property type="term" value="F:DNA binding"/>
    <property type="evidence" value="ECO:0007669"/>
    <property type="project" value="UniProtKB-KW"/>
</dbReference>
<keyword evidence="7" id="KW-0238">DNA-binding</keyword>
<keyword evidence="5" id="KW-0862">Zinc</keyword>
<dbReference type="InterPro" id="IPR006511">
    <property type="entry name" value="SHI_C"/>
</dbReference>
<keyword evidence="10" id="KW-0927">Auxin signaling pathway</keyword>
<sequence length="308" mass="33155">MAGWFHLSNGRDIHNGQHSKTDLEGDKVRDRGSIYISAAGNKGFELWPQLYSSFGVGSTSGGHSFSSGNLRGPAGTAGRLIDFADGCRRSSAATVMRRQGEGEQGLGGGVNCEDCGNQAKKDCAYLRCRTCCRSRGFQCRTHIKSTWIPAAKRRERQQRQQQMLRLDVECPKKQIREEPPHQQRLSGVGPSSGLDNQAAQPLPAEVGSPAVFRCVRVSGTDDGNEEVAYQTSVNISGHIFKGLLYDQGPERGRTATGVVGMESSGVRGRGEAGRFSQVAVSAAATNPGEAPLNPFVAGMQFFPPPRRS</sequence>
<dbReference type="GO" id="GO:0046872">
    <property type="term" value="F:metal ion binding"/>
    <property type="evidence" value="ECO:0007669"/>
    <property type="project" value="UniProtKB-KW"/>
</dbReference>
<evidence type="ECO:0000256" key="7">
    <source>
        <dbReference type="ARBA" id="ARBA00023125"/>
    </source>
</evidence>
<keyword evidence="4" id="KW-0479">Metal-binding</keyword>
<keyword evidence="13" id="KW-1185">Reference proteome</keyword>
<proteinExistence type="inferred from homology"/>
<dbReference type="AlphaFoldDB" id="A0AAN7LIR9"/>
<comment type="subcellular location">
    <subcellularLocation>
        <location evidence="1">Nucleus</location>
    </subcellularLocation>
</comment>
<dbReference type="NCBIfam" id="TIGR01624">
    <property type="entry name" value="LRP1_Cterm"/>
    <property type="match status" value="1"/>
</dbReference>
<dbReference type="NCBIfam" id="TIGR01623">
    <property type="entry name" value="put_zinc_LRP1"/>
    <property type="match status" value="1"/>
</dbReference>
<dbReference type="GO" id="GO:0009851">
    <property type="term" value="P:auxin biosynthetic process"/>
    <property type="evidence" value="ECO:0007669"/>
    <property type="project" value="UniProtKB-KW"/>
</dbReference>
<feature type="region of interest" description="Disordered" evidence="11">
    <location>
        <begin position="172"/>
        <end position="201"/>
    </location>
</feature>
<dbReference type="GO" id="GO:0045893">
    <property type="term" value="P:positive regulation of DNA-templated transcription"/>
    <property type="evidence" value="ECO:0007669"/>
    <property type="project" value="TreeGrafter"/>
</dbReference>
<evidence type="ECO:0000256" key="3">
    <source>
        <dbReference type="ARBA" id="ARBA00022473"/>
    </source>
</evidence>
<evidence type="ECO:0000313" key="13">
    <source>
        <dbReference type="Proteomes" id="UP001346149"/>
    </source>
</evidence>
<dbReference type="InterPro" id="IPR006510">
    <property type="entry name" value="Znf_LRP1"/>
</dbReference>
<keyword evidence="8" id="KW-0010">Activator</keyword>
<evidence type="ECO:0000256" key="9">
    <source>
        <dbReference type="ARBA" id="ARBA00023242"/>
    </source>
</evidence>
<gene>
    <name evidence="12" type="ORF">SAY86_011315</name>
</gene>
<dbReference type="PANTHER" id="PTHR31604">
    <property type="entry name" value="PROTEIN LATERAL ROOT PRIMORDIUM 1"/>
    <property type="match status" value="1"/>
</dbReference>
<keyword evidence="3" id="KW-0217">Developmental protein</keyword>
<evidence type="ECO:0000256" key="6">
    <source>
        <dbReference type="ARBA" id="ARBA00023070"/>
    </source>
</evidence>
<organism evidence="12 13">
    <name type="scientific">Trapa natans</name>
    <name type="common">Water chestnut</name>
    <dbReference type="NCBI Taxonomy" id="22666"/>
    <lineage>
        <taxon>Eukaryota</taxon>
        <taxon>Viridiplantae</taxon>
        <taxon>Streptophyta</taxon>
        <taxon>Embryophyta</taxon>
        <taxon>Tracheophyta</taxon>
        <taxon>Spermatophyta</taxon>
        <taxon>Magnoliopsida</taxon>
        <taxon>eudicotyledons</taxon>
        <taxon>Gunneridae</taxon>
        <taxon>Pentapetalae</taxon>
        <taxon>rosids</taxon>
        <taxon>malvids</taxon>
        <taxon>Myrtales</taxon>
        <taxon>Lythraceae</taxon>
        <taxon>Trapa</taxon>
    </lineage>
</organism>
<comment type="similarity">
    <text evidence="2">Belongs to the SHI protein family.</text>
</comment>
<comment type="caution">
    <text evidence="12">The sequence shown here is derived from an EMBL/GenBank/DDBJ whole genome shotgun (WGS) entry which is preliminary data.</text>
</comment>
<dbReference type="EMBL" id="JAXQNO010000012">
    <property type="protein sequence ID" value="KAK4787482.1"/>
    <property type="molecule type" value="Genomic_DNA"/>
</dbReference>
<evidence type="ECO:0000256" key="5">
    <source>
        <dbReference type="ARBA" id="ARBA00022833"/>
    </source>
</evidence>
<keyword evidence="9" id="KW-0539">Nucleus</keyword>
<evidence type="ECO:0000256" key="1">
    <source>
        <dbReference type="ARBA" id="ARBA00004123"/>
    </source>
</evidence>
<evidence type="ECO:0000256" key="4">
    <source>
        <dbReference type="ARBA" id="ARBA00022723"/>
    </source>
</evidence>
<dbReference type="GO" id="GO:0005634">
    <property type="term" value="C:nucleus"/>
    <property type="evidence" value="ECO:0007669"/>
    <property type="project" value="UniProtKB-SubCell"/>
</dbReference>
<name>A0AAN7LIR9_TRANT</name>
<dbReference type="Proteomes" id="UP001346149">
    <property type="component" value="Unassembled WGS sequence"/>
</dbReference>
<evidence type="ECO:0000256" key="8">
    <source>
        <dbReference type="ARBA" id="ARBA00023159"/>
    </source>
</evidence>
<feature type="compositionally biased region" description="Basic and acidic residues" evidence="11">
    <location>
        <begin position="172"/>
        <end position="181"/>
    </location>
</feature>
<dbReference type="Pfam" id="PF05142">
    <property type="entry name" value="DUF702"/>
    <property type="match status" value="1"/>
</dbReference>
<evidence type="ECO:0000313" key="12">
    <source>
        <dbReference type="EMBL" id="KAK4787482.1"/>
    </source>
</evidence>
<evidence type="ECO:0000256" key="2">
    <source>
        <dbReference type="ARBA" id="ARBA00006911"/>
    </source>
</evidence>
<dbReference type="InterPro" id="IPR007818">
    <property type="entry name" value="SHI"/>
</dbReference>
<dbReference type="GO" id="GO:0009734">
    <property type="term" value="P:auxin-activated signaling pathway"/>
    <property type="evidence" value="ECO:0007669"/>
    <property type="project" value="UniProtKB-KW"/>
</dbReference>
<protein>
    <submittedName>
        <fullName evidence="12">Uncharacterized protein</fullName>
    </submittedName>
</protein>
<evidence type="ECO:0000256" key="11">
    <source>
        <dbReference type="SAM" id="MobiDB-lite"/>
    </source>
</evidence>
<evidence type="ECO:0000256" key="10">
    <source>
        <dbReference type="ARBA" id="ARBA00023294"/>
    </source>
</evidence>
<accession>A0AAN7LIR9</accession>
<dbReference type="GO" id="GO:0003700">
    <property type="term" value="F:DNA-binding transcription factor activity"/>
    <property type="evidence" value="ECO:0007669"/>
    <property type="project" value="InterPro"/>
</dbReference>
<reference evidence="12 13" key="1">
    <citation type="journal article" date="2023" name="Hortic Res">
        <title>Pangenome of water caltrop reveals structural variations and asymmetric subgenome divergence after allopolyploidization.</title>
        <authorList>
            <person name="Zhang X."/>
            <person name="Chen Y."/>
            <person name="Wang L."/>
            <person name="Yuan Y."/>
            <person name="Fang M."/>
            <person name="Shi L."/>
            <person name="Lu R."/>
            <person name="Comes H.P."/>
            <person name="Ma Y."/>
            <person name="Chen Y."/>
            <person name="Huang G."/>
            <person name="Zhou Y."/>
            <person name="Zheng Z."/>
            <person name="Qiu Y."/>
        </authorList>
    </citation>
    <scope>NUCLEOTIDE SEQUENCE [LARGE SCALE GENOMIC DNA]</scope>
    <source>
        <strain evidence="12">F231</strain>
    </source>
</reference>
<dbReference type="PANTHER" id="PTHR31604:SF16">
    <property type="entry name" value="PROTEIN SHI RELATED SEQUENCE 3"/>
    <property type="match status" value="1"/>
</dbReference>